<sequence length="232" mass="25530">MTSHEPSPQCPFCNIANTYPPLTPTTFLRQQDPKNVSNNPATSTSTSTTMITTPPISPTATTAHLILSTTSLLAFLDIMPLTRGHILLATREHYEKLGDVKVGVSREVSSIGQWLPILSRVVMRTLFGASDDEAADWCWNVVQNNGVRAAQQVPHVHFHVIPRPNLDGSGGGGRPSFVMFGRGQRDELDEEEGEELARCLREELAREVVRLRDVEGVDLEGEFAGRCLLSKL</sequence>
<protein>
    <submittedName>
        <fullName evidence="6">HIT-like protein</fullName>
    </submittedName>
</protein>
<dbReference type="PANTHER" id="PTHR46648">
    <property type="entry name" value="HIT FAMILY PROTEIN 1"/>
    <property type="match status" value="1"/>
</dbReference>
<dbReference type="GeneID" id="37197494"/>
<feature type="active site" description="Tele-AMP-histidine intermediate" evidence="1">
    <location>
        <position position="157"/>
    </location>
</feature>
<evidence type="ECO:0000256" key="1">
    <source>
        <dbReference type="PIRSR" id="PIRSR601310-1"/>
    </source>
</evidence>
<dbReference type="InterPro" id="IPR019808">
    <property type="entry name" value="Histidine_triad_CS"/>
</dbReference>
<dbReference type="GO" id="GO:0003824">
    <property type="term" value="F:catalytic activity"/>
    <property type="evidence" value="ECO:0007669"/>
    <property type="project" value="InterPro"/>
</dbReference>
<dbReference type="AlphaFoldDB" id="A0A395IB08"/>
<gene>
    <name evidence="6" type="ORF">BO97DRAFT_380488</name>
</gene>
<dbReference type="RefSeq" id="XP_025556390.1">
    <property type="nucleotide sequence ID" value="XM_025693205.1"/>
</dbReference>
<dbReference type="GO" id="GO:0009117">
    <property type="term" value="P:nucleotide metabolic process"/>
    <property type="evidence" value="ECO:0007669"/>
    <property type="project" value="TreeGrafter"/>
</dbReference>
<proteinExistence type="predicted"/>
<accession>A0A395IB08</accession>
<name>A0A395IB08_ASPHC</name>
<dbReference type="Proteomes" id="UP000248961">
    <property type="component" value="Unassembled WGS sequence"/>
</dbReference>
<reference evidence="6 7" key="1">
    <citation type="submission" date="2018-02" db="EMBL/GenBank/DDBJ databases">
        <title>The genomes of Aspergillus section Nigri reveals drivers in fungal speciation.</title>
        <authorList>
            <consortium name="DOE Joint Genome Institute"/>
            <person name="Vesth T.C."/>
            <person name="Nybo J."/>
            <person name="Theobald S."/>
            <person name="Brandl J."/>
            <person name="Frisvad J.C."/>
            <person name="Nielsen K.F."/>
            <person name="Lyhne E.K."/>
            <person name="Kogle M.E."/>
            <person name="Kuo A."/>
            <person name="Riley R."/>
            <person name="Clum A."/>
            <person name="Nolan M."/>
            <person name="Lipzen A."/>
            <person name="Salamov A."/>
            <person name="Henrissat B."/>
            <person name="Wiebenga A."/>
            <person name="De vries R.P."/>
            <person name="Grigoriev I.V."/>
            <person name="Mortensen U.H."/>
            <person name="Andersen M.R."/>
            <person name="Baker S.E."/>
        </authorList>
    </citation>
    <scope>NUCLEOTIDE SEQUENCE [LARGE SCALE GENOMIC DNA]</scope>
    <source>
        <strain evidence="6 7">CBS 101889</strain>
    </source>
</reference>
<feature type="short sequence motif" description="Histidine triad motif" evidence="2 3">
    <location>
        <begin position="155"/>
        <end position="159"/>
    </location>
</feature>
<dbReference type="PROSITE" id="PS00892">
    <property type="entry name" value="HIT_1"/>
    <property type="match status" value="1"/>
</dbReference>
<dbReference type="SUPFAM" id="SSF54197">
    <property type="entry name" value="HIT-like"/>
    <property type="match status" value="1"/>
</dbReference>
<evidence type="ECO:0000256" key="3">
    <source>
        <dbReference type="PROSITE-ProRule" id="PRU00464"/>
    </source>
</evidence>
<evidence type="ECO:0000256" key="2">
    <source>
        <dbReference type="PIRSR" id="PIRSR601310-3"/>
    </source>
</evidence>
<evidence type="ECO:0000259" key="5">
    <source>
        <dbReference type="PROSITE" id="PS51084"/>
    </source>
</evidence>
<dbReference type="Pfam" id="PF01230">
    <property type="entry name" value="HIT"/>
    <property type="match status" value="1"/>
</dbReference>
<dbReference type="EMBL" id="KZ824267">
    <property type="protein sequence ID" value="RAL17236.1"/>
    <property type="molecule type" value="Genomic_DNA"/>
</dbReference>
<evidence type="ECO:0000256" key="4">
    <source>
        <dbReference type="SAM" id="MobiDB-lite"/>
    </source>
</evidence>
<dbReference type="InterPro" id="IPR011146">
    <property type="entry name" value="HIT-like"/>
</dbReference>
<organism evidence="6 7">
    <name type="scientific">Aspergillus homomorphus (strain CBS 101889)</name>
    <dbReference type="NCBI Taxonomy" id="1450537"/>
    <lineage>
        <taxon>Eukaryota</taxon>
        <taxon>Fungi</taxon>
        <taxon>Dikarya</taxon>
        <taxon>Ascomycota</taxon>
        <taxon>Pezizomycotina</taxon>
        <taxon>Eurotiomycetes</taxon>
        <taxon>Eurotiomycetidae</taxon>
        <taxon>Eurotiales</taxon>
        <taxon>Aspergillaceae</taxon>
        <taxon>Aspergillus</taxon>
        <taxon>Aspergillus subgen. Circumdati</taxon>
    </lineage>
</organism>
<dbReference type="OrthoDB" id="1915375at2759"/>
<feature type="compositionally biased region" description="Polar residues" evidence="4">
    <location>
        <begin position="24"/>
        <end position="39"/>
    </location>
</feature>
<keyword evidence="7" id="KW-1185">Reference proteome</keyword>
<evidence type="ECO:0000313" key="7">
    <source>
        <dbReference type="Proteomes" id="UP000248961"/>
    </source>
</evidence>
<feature type="domain" description="HIT" evidence="5">
    <location>
        <begin position="52"/>
        <end position="170"/>
    </location>
</feature>
<dbReference type="PROSITE" id="PS51084">
    <property type="entry name" value="HIT_2"/>
    <property type="match status" value="1"/>
</dbReference>
<dbReference type="STRING" id="1450537.A0A395IB08"/>
<feature type="region of interest" description="Disordered" evidence="4">
    <location>
        <begin position="24"/>
        <end position="53"/>
    </location>
</feature>
<evidence type="ECO:0000313" key="6">
    <source>
        <dbReference type="EMBL" id="RAL17236.1"/>
    </source>
</evidence>
<dbReference type="InterPro" id="IPR036265">
    <property type="entry name" value="HIT-like_sf"/>
</dbReference>
<dbReference type="Gene3D" id="3.30.428.10">
    <property type="entry name" value="HIT-like"/>
    <property type="match status" value="1"/>
</dbReference>
<dbReference type="PANTHER" id="PTHR46648:SF2">
    <property type="entry name" value="HIT DOMAIN-CONTAINING PROTEIN"/>
    <property type="match status" value="1"/>
</dbReference>
<dbReference type="InterPro" id="IPR001310">
    <property type="entry name" value="Histidine_triad_HIT"/>
</dbReference>
<feature type="compositionally biased region" description="Low complexity" evidence="4">
    <location>
        <begin position="40"/>
        <end position="53"/>
    </location>
</feature>
<dbReference type="VEuPathDB" id="FungiDB:BO97DRAFT_380488"/>